<dbReference type="GO" id="GO:0005975">
    <property type="term" value="P:carbohydrate metabolic process"/>
    <property type="evidence" value="ECO:0007669"/>
    <property type="project" value="InterPro"/>
</dbReference>
<dbReference type="Proteomes" id="UP000238157">
    <property type="component" value="Unassembled WGS sequence"/>
</dbReference>
<feature type="transmembrane region" description="Helical" evidence="1">
    <location>
        <begin position="485"/>
        <end position="507"/>
    </location>
</feature>
<keyword evidence="1" id="KW-1133">Transmembrane helix</keyword>
<dbReference type="InterPro" id="IPR017853">
    <property type="entry name" value="GH"/>
</dbReference>
<dbReference type="PANTHER" id="PTHR46066">
    <property type="entry name" value="CHITINASE DOMAIN-CONTAINING PROTEIN 1 FAMILY MEMBER"/>
    <property type="match status" value="1"/>
</dbReference>
<sequence length="576" mass="66577">MTRRIKSIYLIILILTPLIACKREYAQLKSSSRRVSSEMRFLQRSTSGLVTALGIGQSSEGMDTTLTQLTPMSQKNFINEYAFLYDALNGAPTNRYLNALEYDSIQDLYKKRSVSNRKLNEDKELYVWYPYWMGDVWKSYNFNLISTISFFTYKIDPASGSYLNPTQISQWRSTDLLDSAKNTNTKVLLNLSLEGEENQSQFLKNESLWNVLLDSVTVLLQERDADGIELEFSEITKDQSQKFLDFAIYMKDNLDFRFVTKKMNLALAVPAVPSDFSTSLRQLDEFVDLFVVKGIDYHEIDGLTPVVSPLRTDIANGYSLEKTINQYLEKGLNAKKSILALPLFGLQWSGTWESNEGYYETNFEKKITLSEVSRIYQSKDTSFVMIPTLDETTMTNYFFLEFADNTSIECWYDDAFTLSKKMDLALYRDFKGIGLWALGYDLGMNEIWNVVEEKFTSDVVFIKDPIAEIDGYPLKLAAFLQKYNYLFFVTFSVLTIFLFFALTMAFSDWRFRDTLLAKQLYRIIFLTVCMVLFIPILSYYGLFEGGNWRLVIIFILGALCSYFLQKFGGFIKINKP</sequence>
<dbReference type="GO" id="GO:0008061">
    <property type="term" value="F:chitin binding"/>
    <property type="evidence" value="ECO:0007669"/>
    <property type="project" value="InterPro"/>
</dbReference>
<gene>
    <name evidence="3" type="ORF">CLW00_104245</name>
</gene>
<evidence type="ECO:0000259" key="2">
    <source>
        <dbReference type="PROSITE" id="PS51910"/>
    </source>
</evidence>
<feature type="transmembrane region" description="Helical" evidence="1">
    <location>
        <begin position="519"/>
        <end position="540"/>
    </location>
</feature>
<dbReference type="InterPro" id="IPR029070">
    <property type="entry name" value="Chitinase_insertion_sf"/>
</dbReference>
<dbReference type="Pfam" id="PF00704">
    <property type="entry name" value="Glyco_hydro_18"/>
    <property type="match status" value="1"/>
</dbReference>
<name>A0A2T0WPZ3_9BACT</name>
<evidence type="ECO:0000313" key="4">
    <source>
        <dbReference type="Proteomes" id="UP000238157"/>
    </source>
</evidence>
<dbReference type="PANTHER" id="PTHR46066:SF2">
    <property type="entry name" value="CHITINASE DOMAIN-CONTAINING PROTEIN 1"/>
    <property type="match status" value="1"/>
</dbReference>
<dbReference type="Gene3D" id="3.20.20.80">
    <property type="entry name" value="Glycosidases"/>
    <property type="match status" value="1"/>
</dbReference>
<keyword evidence="1" id="KW-0472">Membrane</keyword>
<keyword evidence="4" id="KW-1185">Reference proteome</keyword>
<reference evidence="3 4" key="1">
    <citation type="submission" date="2018-03" db="EMBL/GenBank/DDBJ databases">
        <title>Genomic Encyclopedia of Archaeal and Bacterial Type Strains, Phase II (KMG-II): from individual species to whole genera.</title>
        <authorList>
            <person name="Goeker M."/>
        </authorList>
    </citation>
    <scope>NUCLEOTIDE SEQUENCE [LARGE SCALE GENOMIC DNA]</scope>
    <source>
        <strain evidence="3 4">DSM 27929</strain>
    </source>
</reference>
<feature type="domain" description="GH18" evidence="2">
    <location>
        <begin position="123"/>
        <end position="458"/>
    </location>
</feature>
<keyword evidence="1" id="KW-0812">Transmembrane</keyword>
<dbReference type="EMBL" id="PVTR01000004">
    <property type="protein sequence ID" value="PRY88594.1"/>
    <property type="molecule type" value="Genomic_DNA"/>
</dbReference>
<organism evidence="3 4">
    <name type="scientific">Mongoliibacter ruber</name>
    <dbReference type="NCBI Taxonomy" id="1750599"/>
    <lineage>
        <taxon>Bacteria</taxon>
        <taxon>Pseudomonadati</taxon>
        <taxon>Bacteroidota</taxon>
        <taxon>Cytophagia</taxon>
        <taxon>Cytophagales</taxon>
        <taxon>Cyclobacteriaceae</taxon>
        <taxon>Mongoliibacter</taxon>
    </lineage>
</organism>
<dbReference type="PROSITE" id="PS51910">
    <property type="entry name" value="GH18_2"/>
    <property type="match status" value="1"/>
</dbReference>
<comment type="caution">
    <text evidence="3">The sequence shown here is derived from an EMBL/GenBank/DDBJ whole genome shotgun (WGS) entry which is preliminary data.</text>
</comment>
<dbReference type="InterPro" id="IPR011583">
    <property type="entry name" value="Chitinase_II/V-like_cat"/>
</dbReference>
<evidence type="ECO:0000256" key="1">
    <source>
        <dbReference type="SAM" id="Phobius"/>
    </source>
</evidence>
<accession>A0A2T0WPZ3</accession>
<dbReference type="SMART" id="SM00636">
    <property type="entry name" value="Glyco_18"/>
    <property type="match status" value="1"/>
</dbReference>
<evidence type="ECO:0000313" key="3">
    <source>
        <dbReference type="EMBL" id="PRY88594.1"/>
    </source>
</evidence>
<dbReference type="InterPro" id="IPR001223">
    <property type="entry name" value="Glyco_hydro18_cat"/>
</dbReference>
<proteinExistence type="predicted"/>
<dbReference type="Gene3D" id="3.10.50.10">
    <property type="match status" value="1"/>
</dbReference>
<feature type="transmembrane region" description="Helical" evidence="1">
    <location>
        <begin position="546"/>
        <end position="564"/>
    </location>
</feature>
<dbReference type="AlphaFoldDB" id="A0A2T0WPZ3"/>
<dbReference type="SUPFAM" id="SSF51445">
    <property type="entry name" value="(Trans)glycosidases"/>
    <property type="match status" value="1"/>
</dbReference>
<protein>
    <submittedName>
        <fullName evidence="3">Spore germination protein YaaH</fullName>
    </submittedName>
</protein>